<reference evidence="1" key="1">
    <citation type="submission" date="2009-08" db="EMBL/GenBank/DDBJ databases">
        <title>Complete sequence of chromosome of Methanocaldococcus fervens AG86.</title>
        <authorList>
            <consortium name="US DOE Joint Genome Institute"/>
            <person name="Lucas S."/>
            <person name="Copeland A."/>
            <person name="Lapidus A."/>
            <person name="Glavina del Rio T."/>
            <person name="Tice H."/>
            <person name="Bruce D."/>
            <person name="Goodwin L."/>
            <person name="Pitluck S."/>
            <person name="Chertkov O."/>
            <person name="Detter J.C."/>
            <person name="Han C."/>
            <person name="Tapia R."/>
            <person name="Larimer F."/>
            <person name="Land M."/>
            <person name="Hauser L."/>
            <person name="Kyrpides N."/>
            <person name="Ovchinnikova G."/>
            <person name="Lupa-Sieprawska M."/>
            <person name="Whitman W.B."/>
        </authorList>
    </citation>
    <scope>NUCLEOTIDE SEQUENCE [LARGE SCALE GENOMIC DNA]</scope>
    <source>
        <strain evidence="1">AG86</strain>
    </source>
</reference>
<gene>
    <name evidence="1" type="ordered locus">Mefer_0830</name>
</gene>
<evidence type="ECO:0000313" key="1">
    <source>
        <dbReference type="EMBL" id="ACV24648.1"/>
    </source>
</evidence>
<dbReference type="GeneID" id="71811430"/>
<dbReference type="AlphaFoldDB" id="C7P7W6"/>
<dbReference type="STRING" id="573064.Mefer_0830"/>
<evidence type="ECO:0008006" key="3">
    <source>
        <dbReference type="Google" id="ProtNLM"/>
    </source>
</evidence>
<proteinExistence type="predicted"/>
<accession>C7P7W6</accession>
<evidence type="ECO:0000313" key="2">
    <source>
        <dbReference type="Proteomes" id="UP000001495"/>
    </source>
</evidence>
<dbReference type="Proteomes" id="UP000001495">
    <property type="component" value="Chromosome"/>
</dbReference>
<protein>
    <recommendedName>
        <fullName evidence="3">TPR repeat-containing protein</fullName>
    </recommendedName>
</protein>
<sequence>MGKNKNARINTLEAVINVLKAYEELFNGNLIKALYYIDKSLELEPDFHLALFLKGLY</sequence>
<dbReference type="HOGENOM" id="CLU_2985672_0_0_2"/>
<keyword evidence="2" id="KW-1185">Reference proteome</keyword>
<dbReference type="KEGG" id="mfe:Mefer_0830"/>
<dbReference type="EMBL" id="CP001696">
    <property type="protein sequence ID" value="ACV24648.1"/>
    <property type="molecule type" value="Genomic_DNA"/>
</dbReference>
<organism evidence="1 2">
    <name type="scientific">Methanocaldococcus fervens (strain DSM 4213 / JCM 15782 / AG86)</name>
    <name type="common">Methanococcus fervens</name>
    <dbReference type="NCBI Taxonomy" id="573064"/>
    <lineage>
        <taxon>Archaea</taxon>
        <taxon>Methanobacteriati</taxon>
        <taxon>Methanobacteriota</taxon>
        <taxon>Methanomada group</taxon>
        <taxon>Methanococci</taxon>
        <taxon>Methanococcales</taxon>
        <taxon>Methanocaldococcaceae</taxon>
        <taxon>Methanocaldococcus</taxon>
    </lineage>
</organism>
<name>C7P7W6_METFA</name>
<dbReference type="RefSeq" id="WP_015791385.1">
    <property type="nucleotide sequence ID" value="NC_013156.1"/>
</dbReference>